<dbReference type="InterPro" id="IPR002403">
    <property type="entry name" value="Cyt_P450_E_grp-IV"/>
</dbReference>
<comment type="cofactor">
    <cofactor evidence="1 8">
        <name>heme</name>
        <dbReference type="ChEBI" id="CHEBI:30413"/>
    </cofactor>
</comment>
<dbReference type="GO" id="GO:0005506">
    <property type="term" value="F:iron ion binding"/>
    <property type="evidence" value="ECO:0007669"/>
    <property type="project" value="InterPro"/>
</dbReference>
<dbReference type="EMBL" id="SBHS01000013">
    <property type="protein sequence ID" value="TWU74035.1"/>
    <property type="molecule type" value="Genomic_DNA"/>
</dbReference>
<proteinExistence type="inferred from homology"/>
<feature type="binding site" description="axial binding residue" evidence="8">
    <location>
        <position position="477"/>
    </location>
    <ligand>
        <name>heme</name>
        <dbReference type="ChEBI" id="CHEBI:30413"/>
    </ligand>
    <ligandPart>
        <name>Fe</name>
        <dbReference type="ChEBI" id="CHEBI:18248"/>
    </ligandPart>
</feature>
<evidence type="ECO:0000256" key="6">
    <source>
        <dbReference type="ARBA" id="ARBA00023004"/>
    </source>
</evidence>
<keyword evidence="6 8" id="KW-0408">Iron</keyword>
<dbReference type="Gene3D" id="1.10.630.10">
    <property type="entry name" value="Cytochrome P450"/>
    <property type="match status" value="1"/>
</dbReference>
<keyword evidence="5" id="KW-0560">Oxidoreductase</keyword>
<evidence type="ECO:0000313" key="10">
    <source>
        <dbReference type="EMBL" id="TWU74035.1"/>
    </source>
</evidence>
<evidence type="ECO:0000256" key="3">
    <source>
        <dbReference type="ARBA" id="ARBA00010617"/>
    </source>
</evidence>
<evidence type="ECO:0000256" key="9">
    <source>
        <dbReference type="SAM" id="Phobius"/>
    </source>
</evidence>
<dbReference type="GO" id="GO:0004497">
    <property type="term" value="F:monooxygenase activity"/>
    <property type="evidence" value="ECO:0007669"/>
    <property type="project" value="UniProtKB-KW"/>
</dbReference>
<evidence type="ECO:0000256" key="1">
    <source>
        <dbReference type="ARBA" id="ARBA00001971"/>
    </source>
</evidence>
<accession>A0A5C6G840</accession>
<dbReference type="CDD" id="cd11041">
    <property type="entry name" value="CYP503A1-like"/>
    <property type="match status" value="1"/>
</dbReference>
<comment type="similarity">
    <text evidence="3">Belongs to the cytochrome P450 family.</text>
</comment>
<evidence type="ECO:0000256" key="4">
    <source>
        <dbReference type="ARBA" id="ARBA00022723"/>
    </source>
</evidence>
<dbReference type="GO" id="GO:0020037">
    <property type="term" value="F:heme binding"/>
    <property type="evidence" value="ECO:0007669"/>
    <property type="project" value="InterPro"/>
</dbReference>
<gene>
    <name evidence="10" type="ORF">ED733_002280</name>
</gene>
<dbReference type="Pfam" id="PF00067">
    <property type="entry name" value="p450"/>
    <property type="match status" value="1"/>
</dbReference>
<evidence type="ECO:0000256" key="7">
    <source>
        <dbReference type="ARBA" id="ARBA00023033"/>
    </source>
</evidence>
<protein>
    <recommendedName>
        <fullName evidence="12">Cytochrome P450</fullName>
    </recommendedName>
</protein>
<keyword evidence="7" id="KW-0503">Monooxygenase</keyword>
<comment type="pathway">
    <text evidence="2">Secondary metabolite biosynthesis.</text>
</comment>
<dbReference type="InterPro" id="IPR001128">
    <property type="entry name" value="Cyt_P450"/>
</dbReference>
<keyword evidence="9" id="KW-0472">Membrane</keyword>
<dbReference type="AlphaFoldDB" id="A0A5C6G840"/>
<dbReference type="InterPro" id="IPR036396">
    <property type="entry name" value="Cyt_P450_sf"/>
</dbReference>
<dbReference type="PRINTS" id="PR00465">
    <property type="entry name" value="EP450IV"/>
</dbReference>
<keyword evidence="8" id="KW-0349">Heme</keyword>
<organism evidence="10 11">
    <name type="scientific">Metarhizium rileyi (strain RCEF 4871)</name>
    <name type="common">Nomuraea rileyi</name>
    <dbReference type="NCBI Taxonomy" id="1649241"/>
    <lineage>
        <taxon>Eukaryota</taxon>
        <taxon>Fungi</taxon>
        <taxon>Dikarya</taxon>
        <taxon>Ascomycota</taxon>
        <taxon>Pezizomycotina</taxon>
        <taxon>Sordariomycetes</taxon>
        <taxon>Hypocreomycetidae</taxon>
        <taxon>Hypocreales</taxon>
        <taxon>Clavicipitaceae</taxon>
        <taxon>Metarhizium</taxon>
    </lineage>
</organism>
<evidence type="ECO:0000256" key="2">
    <source>
        <dbReference type="ARBA" id="ARBA00005179"/>
    </source>
</evidence>
<evidence type="ECO:0000313" key="11">
    <source>
        <dbReference type="Proteomes" id="UP000317257"/>
    </source>
</evidence>
<dbReference type="SUPFAM" id="SSF48264">
    <property type="entry name" value="Cytochrome P450"/>
    <property type="match status" value="1"/>
</dbReference>
<evidence type="ECO:0000256" key="8">
    <source>
        <dbReference type="PIRSR" id="PIRSR602403-1"/>
    </source>
</evidence>
<dbReference type="Proteomes" id="UP000317257">
    <property type="component" value="Unassembled WGS sequence"/>
</dbReference>
<keyword evidence="9" id="KW-0812">Transmembrane</keyword>
<evidence type="ECO:0000256" key="5">
    <source>
        <dbReference type="ARBA" id="ARBA00023002"/>
    </source>
</evidence>
<dbReference type="GO" id="GO:0016705">
    <property type="term" value="F:oxidoreductase activity, acting on paired donors, with incorporation or reduction of molecular oxygen"/>
    <property type="evidence" value="ECO:0007669"/>
    <property type="project" value="InterPro"/>
</dbReference>
<keyword evidence="9" id="KW-1133">Transmembrane helix</keyword>
<evidence type="ECO:0008006" key="12">
    <source>
        <dbReference type="Google" id="ProtNLM"/>
    </source>
</evidence>
<name>A0A5C6G840_METRR</name>
<keyword evidence="4 8" id="KW-0479">Metal-binding</keyword>
<comment type="caution">
    <text evidence="10">The sequence shown here is derived from an EMBL/GenBank/DDBJ whole genome shotgun (WGS) entry which is preliminary data.</text>
</comment>
<reference evidence="11" key="1">
    <citation type="submission" date="2018-12" db="EMBL/GenBank/DDBJ databases">
        <title>The complete genome of Metarhizium rileyi, a key fungal pathogen of Lepidoptera.</title>
        <authorList>
            <person name="Binneck E."/>
            <person name="Lastra C.C.L."/>
            <person name="Sosa-Gomez D.R."/>
        </authorList>
    </citation>
    <scope>NUCLEOTIDE SEQUENCE [LARGE SCALE GENOMIC DNA]</scope>
    <source>
        <strain evidence="11">Cep018-CH2</strain>
    </source>
</reference>
<sequence length="540" mass="62107">MLSASENFWSDVQLFLWEKPVYTILVAVSTFCLIVVSSDYLNYAAQRRRIRGIATVGDAPYIWRRLRWTESQSNLRGVLQRGYNNFTKKSKPFAYPSQHDDFVIVVPPDVGEEVKNIGPERLSFLQAVEDAYHFRLHTNILGRSHVDAVRKSVNKNMGHLHNTVVQQAEKVIPRMFDDYGESQEPFVGFLTVWNLVHTVSSSYLVGPEFSLNEQYMADVQYYCLMVPEFVHQYFRMPGVLRKAFWYLSPQGFRVRSSIKRLKRIIIPEIRNTIDAWRQKRSARDQFTMLGAILDIKQERGQLKRDAKAMSQAEETKQVDIFADEVIFTAFDSAGPVACLLIQMIFESICDKELSDALRDEIAAALAVNNGEWSEQTLSSLPRLESFTRETLRVNGPTLFSVTRTAIQPLKLNSGLSLRRGEMMTTPSWYVHNDEDNYENASEFNPYRFYDEATNMATTRATTPSSKFLAYGYGVQICPGRFLGIRMTQILFAKLLMRYDMKMANGAMRRPDNIFMPGQVLPPYMASIVFSHRHEKVDREG</sequence>
<dbReference type="PANTHER" id="PTHR46206">
    <property type="entry name" value="CYTOCHROME P450"/>
    <property type="match status" value="1"/>
</dbReference>
<feature type="transmembrane region" description="Helical" evidence="9">
    <location>
        <begin position="20"/>
        <end position="41"/>
    </location>
</feature>